<reference evidence="1 2" key="1">
    <citation type="submission" date="2016-02" db="EMBL/GenBank/DDBJ databases">
        <title>Band-tailed pigeon sequencing and assembly.</title>
        <authorList>
            <person name="Soares A.E."/>
            <person name="Novak B.J."/>
            <person name="Rice E.S."/>
            <person name="O'Connell B."/>
            <person name="Chang D."/>
            <person name="Weber S."/>
            <person name="Shapiro B."/>
        </authorList>
    </citation>
    <scope>NUCLEOTIDE SEQUENCE [LARGE SCALE GENOMIC DNA]</scope>
    <source>
        <strain evidence="1">BTP2013</strain>
        <tissue evidence="1">Blood</tissue>
    </source>
</reference>
<proteinExistence type="predicted"/>
<dbReference type="AlphaFoldDB" id="A0A1V4K7N1"/>
<comment type="caution">
    <text evidence="1">The sequence shown here is derived from an EMBL/GenBank/DDBJ whole genome shotgun (WGS) entry which is preliminary data.</text>
</comment>
<name>A0A1V4K7N1_PATFA</name>
<evidence type="ECO:0000313" key="2">
    <source>
        <dbReference type="Proteomes" id="UP000190648"/>
    </source>
</evidence>
<organism evidence="1 2">
    <name type="scientific">Patagioenas fasciata monilis</name>
    <dbReference type="NCBI Taxonomy" id="372326"/>
    <lineage>
        <taxon>Eukaryota</taxon>
        <taxon>Metazoa</taxon>
        <taxon>Chordata</taxon>
        <taxon>Craniata</taxon>
        <taxon>Vertebrata</taxon>
        <taxon>Euteleostomi</taxon>
        <taxon>Archelosauria</taxon>
        <taxon>Archosauria</taxon>
        <taxon>Dinosauria</taxon>
        <taxon>Saurischia</taxon>
        <taxon>Theropoda</taxon>
        <taxon>Coelurosauria</taxon>
        <taxon>Aves</taxon>
        <taxon>Neognathae</taxon>
        <taxon>Neoaves</taxon>
        <taxon>Columbimorphae</taxon>
        <taxon>Columbiformes</taxon>
        <taxon>Columbidae</taxon>
        <taxon>Patagioenas</taxon>
    </lineage>
</organism>
<protein>
    <submittedName>
        <fullName evidence="1">Uncharacterized protein</fullName>
    </submittedName>
</protein>
<gene>
    <name evidence="1" type="ORF">AV530_010763</name>
</gene>
<evidence type="ECO:0000313" key="1">
    <source>
        <dbReference type="EMBL" id="OPJ80449.1"/>
    </source>
</evidence>
<dbReference type="EMBL" id="LSYS01004200">
    <property type="protein sequence ID" value="OPJ80449.1"/>
    <property type="molecule type" value="Genomic_DNA"/>
</dbReference>
<sequence>MQLMNSKVDVSAQELTLMICNLFLCGHTADFISYQLRSVYFLQQFLIDFCIGKHYYCPLNNSCEICYLGYQRFQAPSS</sequence>
<dbReference type="Proteomes" id="UP000190648">
    <property type="component" value="Unassembled WGS sequence"/>
</dbReference>
<keyword evidence="2" id="KW-1185">Reference proteome</keyword>
<accession>A0A1V4K7N1</accession>